<keyword evidence="5" id="KW-1185">Reference proteome</keyword>
<name>A0A495A8P7_9MICC</name>
<evidence type="ECO:0000313" key="5">
    <source>
        <dbReference type="Proteomes" id="UP000249516"/>
    </source>
</evidence>
<evidence type="ECO:0000259" key="3">
    <source>
        <dbReference type="Pfam" id="PF13524"/>
    </source>
</evidence>
<dbReference type="Pfam" id="PF04230">
    <property type="entry name" value="PS_pyruv_trans"/>
    <property type="match status" value="1"/>
</dbReference>
<feature type="compositionally biased region" description="Polar residues" evidence="1">
    <location>
        <begin position="952"/>
        <end position="963"/>
    </location>
</feature>
<dbReference type="AlphaFoldDB" id="A0A495A8P7"/>
<dbReference type="EMBL" id="PNJG02000001">
    <property type="protein sequence ID" value="RKQ36416.1"/>
    <property type="molecule type" value="Genomic_DNA"/>
</dbReference>
<dbReference type="PANTHER" id="PTHR36836:SF1">
    <property type="entry name" value="COLANIC ACID BIOSYNTHESIS PROTEIN WCAK"/>
    <property type="match status" value="1"/>
</dbReference>
<proteinExistence type="predicted"/>
<dbReference type="Pfam" id="PF13524">
    <property type="entry name" value="Glyco_trans_1_2"/>
    <property type="match status" value="1"/>
</dbReference>
<sequence>MQTIDQLKAELEKKTFDQGFHWRILFLGRSINGTTDIVSSMSRSLRNLGHHVLDLDIKYHRIAENPDRVSGGNGPIYVQAEKLQGAIDGFRPQMIICCAGGLTFTEEDAQRLKDQGIVLVGITLSDPDVFPTVHAHAHVFDVHTTNAGLSLRMYEEAGVRNTVYFPFGIDRGFVTQHVDEDPSMAADVICVGHANDRPDRNQTMVALNSAFDVKTYGRGWEIPDSETVAGDKALQAMKMGKIHINFPLTRAGFINIKCGVFESVGAGAVIATGEFDEMSHFFDYGDEIIGYSDDADLARKLQVLLDDPQEYERVRLNGFRRLVNNHLYEHRWMELFARLRDASSETMPWLDENRTREIAQSLTPSLPRARAVILSGFYGAGNLGDELILQSISSALQAADPAVDVVVAAENPYKVEVEHGLQAFKRSDLFEAAHQLHTADAVVVGGGGLWHDLTFQRAGGLTSLVSGVAMSIAGFGNLPMMGRVLGIPYHVIGLGAGPLEDPDAQAMVKFLAEQTESILLRDPESQEVVERAGVPAQRLSTAPDVVYAVDLPSSHPQGALVDRLQELKDSGHRLVGVNLRRWSLFPMDQVLASVEKTLNSLAAAEKIAVVCLPMQAGTSHDRQILQQLAKGLSPNIPVVQVPDPLGLSALDFCLSELDLLVTMRLHAALLAHRRHVPTVGLVYDSKVRRHFEEVGREHLALPLDVSWEQLFDSASEGLSERQITDENFLRRVDDLQKRSSHALGAAARRVAEAPVRAVVYEIPMERPAQPTAEAAAVSRVAAFTKADYSAKELELPQRQLNVLFDAPRALHISLPTTAPVAGQEIHNTCTLRVDTTRPVEVSLTLVSNYERAQNQGRISTVLRIGDHVITDDLARSKEPVMIRVRTSGSLEIPVGLSLVVNNKCFPAQSWPKYSRVSVRVNEIHEISDRGAVPALFASAGSIAPHEDDEETASTSQTSVPSRA</sequence>
<feature type="region of interest" description="Disordered" evidence="1">
    <location>
        <begin position="942"/>
        <end position="963"/>
    </location>
</feature>
<dbReference type="PANTHER" id="PTHR36836">
    <property type="entry name" value="COLANIC ACID BIOSYNTHESIS PROTEIN WCAK"/>
    <property type="match status" value="1"/>
</dbReference>
<dbReference type="OrthoDB" id="7019976at2"/>
<evidence type="ECO:0000313" key="4">
    <source>
        <dbReference type="EMBL" id="RKQ36416.1"/>
    </source>
</evidence>
<protein>
    <submittedName>
        <fullName evidence="4">Uncharacterized protein</fullName>
    </submittedName>
</protein>
<evidence type="ECO:0000256" key="1">
    <source>
        <dbReference type="SAM" id="MobiDB-lite"/>
    </source>
</evidence>
<dbReference type="Proteomes" id="UP000249516">
    <property type="component" value="Unassembled WGS sequence"/>
</dbReference>
<feature type="domain" description="Polysaccharide pyruvyl transferase" evidence="2">
    <location>
        <begin position="382"/>
        <end position="685"/>
    </location>
</feature>
<gene>
    <name evidence="4" type="ORF">C1C97_001705</name>
</gene>
<evidence type="ECO:0000259" key="2">
    <source>
        <dbReference type="Pfam" id="PF04230"/>
    </source>
</evidence>
<dbReference type="InterPro" id="IPR055259">
    <property type="entry name" value="YkvP/CgeB_Glyco_trans-like"/>
</dbReference>
<accession>A0A495A8P7</accession>
<organism evidence="4 5">
    <name type="scientific">Kocuria tytonis</name>
    <dbReference type="NCBI Taxonomy" id="2054280"/>
    <lineage>
        <taxon>Bacteria</taxon>
        <taxon>Bacillati</taxon>
        <taxon>Actinomycetota</taxon>
        <taxon>Actinomycetes</taxon>
        <taxon>Micrococcales</taxon>
        <taxon>Micrococcaceae</taxon>
        <taxon>Kocuria</taxon>
    </lineage>
</organism>
<feature type="domain" description="Spore protein YkvP/CgeB glycosyl transferase-like" evidence="3">
    <location>
        <begin position="209"/>
        <end position="336"/>
    </location>
</feature>
<comment type="caution">
    <text evidence="4">The sequence shown here is derived from an EMBL/GenBank/DDBJ whole genome shotgun (WGS) entry which is preliminary data.</text>
</comment>
<dbReference type="RefSeq" id="WP_121029808.1">
    <property type="nucleotide sequence ID" value="NZ_PNJG02000001.1"/>
</dbReference>
<dbReference type="InterPro" id="IPR007345">
    <property type="entry name" value="Polysacch_pyruvyl_Trfase"/>
</dbReference>
<reference evidence="4 5" key="1">
    <citation type="submission" date="2018-10" db="EMBL/GenBank/DDBJ databases">
        <title>Kocuria tytouropygialis sp. nov., isolated from the uropygial gland of an American barn owl (Tyto furcata).</title>
        <authorList>
            <person name="Braun M.S."/>
            <person name="Wang E."/>
            <person name="Zimmermann S."/>
            <person name="Wagner H."/>
            <person name="Wink M."/>
        </authorList>
    </citation>
    <scope>NUCLEOTIDE SEQUENCE [LARGE SCALE GENOMIC DNA]</scope>
    <source>
        <strain evidence="4 5">442</strain>
    </source>
</reference>